<evidence type="ECO:0000313" key="1">
    <source>
        <dbReference type="EMBL" id="KAK3176454.1"/>
    </source>
</evidence>
<dbReference type="EMBL" id="JASNWA010000004">
    <property type="protein sequence ID" value="KAK3176454.1"/>
    <property type="molecule type" value="Genomic_DNA"/>
</dbReference>
<keyword evidence="2" id="KW-1185">Reference proteome</keyword>
<proteinExistence type="predicted"/>
<protein>
    <submittedName>
        <fullName evidence="1">Uncharacterized protein</fullName>
    </submittedName>
</protein>
<comment type="caution">
    <text evidence="1">The sequence shown here is derived from an EMBL/GenBank/DDBJ whole genome shotgun (WGS) entry which is preliminary data.</text>
</comment>
<evidence type="ECO:0000313" key="2">
    <source>
        <dbReference type="Proteomes" id="UP001276659"/>
    </source>
</evidence>
<reference evidence="1" key="1">
    <citation type="submission" date="2022-11" db="EMBL/GenBank/DDBJ databases">
        <title>Chromosomal genome sequence assembly and mating type (MAT) locus characterization of the leprose asexual lichenized fungus Lepraria neglecta (Nyl.) Erichsen.</title>
        <authorList>
            <person name="Allen J.L."/>
            <person name="Pfeffer B."/>
        </authorList>
    </citation>
    <scope>NUCLEOTIDE SEQUENCE</scope>
    <source>
        <strain evidence="1">Allen 5258</strain>
    </source>
</reference>
<gene>
    <name evidence="1" type="ORF">OEA41_007777</name>
</gene>
<dbReference type="Proteomes" id="UP001276659">
    <property type="component" value="Unassembled WGS sequence"/>
</dbReference>
<accession>A0AAD9ZGY1</accession>
<dbReference type="AlphaFoldDB" id="A0AAD9ZGY1"/>
<name>A0AAD9ZGY1_9LECA</name>
<sequence length="162" mass="18514">MAAAARKPEMQDFDDAAVYKRYEDAVKNPNTENFVIEFDSENARAALNLDETRMQGFLEKERLSARYSFSPRLTGIMCSTHKTPIAVPPTSAFRRLRQRVGLHSHAPERKSMDARSSDIEMDIEGASSPVSSPMLDLSHYKMVNEVWHYFSVDWGTKCMYLN</sequence>
<organism evidence="1 2">
    <name type="scientific">Lepraria neglecta</name>
    <dbReference type="NCBI Taxonomy" id="209136"/>
    <lineage>
        <taxon>Eukaryota</taxon>
        <taxon>Fungi</taxon>
        <taxon>Dikarya</taxon>
        <taxon>Ascomycota</taxon>
        <taxon>Pezizomycotina</taxon>
        <taxon>Lecanoromycetes</taxon>
        <taxon>OSLEUM clade</taxon>
        <taxon>Lecanoromycetidae</taxon>
        <taxon>Lecanorales</taxon>
        <taxon>Lecanorineae</taxon>
        <taxon>Stereocaulaceae</taxon>
        <taxon>Lepraria</taxon>
    </lineage>
</organism>